<dbReference type="Pfam" id="PF25967">
    <property type="entry name" value="RND-MFP_C"/>
    <property type="match status" value="1"/>
</dbReference>
<keyword evidence="8" id="KW-1133">Transmembrane helix</keyword>
<dbReference type="RefSeq" id="WP_101680413.1">
    <property type="nucleotide sequence ID" value="NZ_PJRP01000001.1"/>
</dbReference>
<dbReference type="PANTHER" id="PTHR30469">
    <property type="entry name" value="MULTIDRUG RESISTANCE PROTEIN MDTA"/>
    <property type="match status" value="1"/>
</dbReference>
<name>A0A2N5CK94_9BURK</name>
<dbReference type="Gene3D" id="2.40.30.170">
    <property type="match status" value="1"/>
</dbReference>
<sequence length="409" mass="43203">MSAIVPPRRRPLVVALAIVIVLLAGWGLYRLLRPRPVTPPVPPVVVSTATARTQEVDIGLTGVGTVQAMATVTVKARVDGQLDSVGFAEGQDVKAGQVLARIDPRTFQATLQQAQATKTRDEALLANARLDLQRFEDLIRTDSTTRQTLDTQRALVNQLAATVRTDEAQIALARVQLDFTTITAPLSGRVGARLVDPGNIIHATDTTGLVVIRQIDPIDVVFTLPDDAFGPIQRAMAANAAPLAVFANERGTDIALGQGKLILLNNTIDTTSGTIQLKARFPNPRQALWPGQYVNARLVLGQHDNAVVIPASAIQRNEAGTYVYAVQADQSVKLQPVQVAELQGPRAVIASGVNAGDRVVADGQYKLKPGARIAEAPSPAGQRAPPGTPASAPAVAANMPTNAPPSARP</sequence>
<evidence type="ECO:0000256" key="5">
    <source>
        <dbReference type="ARBA" id="ARBA00022519"/>
    </source>
</evidence>
<dbReference type="NCBIfam" id="TIGR01730">
    <property type="entry name" value="RND_mfp"/>
    <property type="match status" value="1"/>
</dbReference>
<evidence type="ECO:0000313" key="13">
    <source>
        <dbReference type="EMBL" id="PLQ02653.1"/>
    </source>
</evidence>
<dbReference type="SUPFAM" id="SSF111369">
    <property type="entry name" value="HlyD-like secretion proteins"/>
    <property type="match status" value="1"/>
</dbReference>
<dbReference type="Proteomes" id="UP000234341">
    <property type="component" value="Unassembled WGS sequence"/>
</dbReference>
<keyword evidence="3" id="KW-0813">Transport</keyword>
<evidence type="ECO:0000259" key="10">
    <source>
        <dbReference type="Pfam" id="PF25917"/>
    </source>
</evidence>
<dbReference type="Gene3D" id="2.40.50.100">
    <property type="match status" value="1"/>
</dbReference>
<reference evidence="13 14" key="1">
    <citation type="submission" date="2017-12" db="EMBL/GenBank/DDBJ databases">
        <title>Genome sequence of the active heterotrophic nitrifier-denitrifier, Cupriavidus pauculus UM1.</title>
        <authorList>
            <person name="Putonti C."/>
            <person name="Castignetti D."/>
        </authorList>
    </citation>
    <scope>NUCLEOTIDE SEQUENCE [LARGE SCALE GENOMIC DNA]</scope>
    <source>
        <strain evidence="13 14">UM1</strain>
    </source>
</reference>
<evidence type="ECO:0000256" key="2">
    <source>
        <dbReference type="ARBA" id="ARBA00009477"/>
    </source>
</evidence>
<feature type="domain" description="Multidrug resistance protein MdtA-like alpha-helical hairpin" evidence="9">
    <location>
        <begin position="110"/>
        <end position="180"/>
    </location>
</feature>
<comment type="similarity">
    <text evidence="2">Belongs to the membrane fusion protein (MFP) (TC 8.A.1) family.</text>
</comment>
<evidence type="ECO:0000259" key="12">
    <source>
        <dbReference type="Pfam" id="PF25967"/>
    </source>
</evidence>
<dbReference type="Pfam" id="PF25876">
    <property type="entry name" value="HH_MFP_RND"/>
    <property type="match status" value="1"/>
</dbReference>
<feature type="domain" description="Multidrug resistance protein MdtA-like barrel-sandwich hybrid" evidence="10">
    <location>
        <begin position="71"/>
        <end position="212"/>
    </location>
</feature>
<dbReference type="Pfam" id="PF25917">
    <property type="entry name" value="BSH_RND"/>
    <property type="match status" value="1"/>
</dbReference>
<feature type="region of interest" description="Disordered" evidence="7">
    <location>
        <begin position="370"/>
        <end position="409"/>
    </location>
</feature>
<evidence type="ECO:0000256" key="8">
    <source>
        <dbReference type="SAM" id="Phobius"/>
    </source>
</evidence>
<proteinExistence type="inferred from homology"/>
<comment type="caution">
    <text evidence="13">The sequence shown here is derived from an EMBL/GenBank/DDBJ whole genome shotgun (WGS) entry which is preliminary data.</text>
</comment>
<feature type="transmembrane region" description="Helical" evidence="8">
    <location>
        <begin position="12"/>
        <end position="32"/>
    </location>
</feature>
<evidence type="ECO:0000256" key="3">
    <source>
        <dbReference type="ARBA" id="ARBA00022448"/>
    </source>
</evidence>
<dbReference type="InterPro" id="IPR058625">
    <property type="entry name" value="MdtA-like_BSH"/>
</dbReference>
<feature type="domain" description="Multidrug resistance protein MdtA-like beta-barrel" evidence="11">
    <location>
        <begin position="217"/>
        <end position="301"/>
    </location>
</feature>
<dbReference type="InterPro" id="IPR058627">
    <property type="entry name" value="MdtA-like_C"/>
</dbReference>
<dbReference type="InterPro" id="IPR006143">
    <property type="entry name" value="RND_pump_MFP"/>
</dbReference>
<dbReference type="PANTHER" id="PTHR30469:SF12">
    <property type="entry name" value="MULTIDRUG RESISTANCE PROTEIN MDTA"/>
    <property type="match status" value="1"/>
</dbReference>
<dbReference type="OrthoDB" id="9783047at2"/>
<dbReference type="FunFam" id="2.40.420.20:FF:000001">
    <property type="entry name" value="Efflux RND transporter periplasmic adaptor subunit"/>
    <property type="match status" value="1"/>
</dbReference>
<evidence type="ECO:0000259" key="11">
    <source>
        <dbReference type="Pfam" id="PF25944"/>
    </source>
</evidence>
<dbReference type="GO" id="GO:0015562">
    <property type="term" value="F:efflux transmembrane transporter activity"/>
    <property type="evidence" value="ECO:0007669"/>
    <property type="project" value="TreeGrafter"/>
</dbReference>
<keyword evidence="6 8" id="KW-0472">Membrane</keyword>
<dbReference type="Pfam" id="PF25944">
    <property type="entry name" value="Beta-barrel_RND"/>
    <property type="match status" value="1"/>
</dbReference>
<protein>
    <submittedName>
        <fullName evidence="13">Efflux RND transporter periplasmic adaptor subunit</fullName>
    </submittedName>
</protein>
<dbReference type="GO" id="GO:1990281">
    <property type="term" value="C:efflux pump complex"/>
    <property type="evidence" value="ECO:0007669"/>
    <property type="project" value="TreeGrafter"/>
</dbReference>
<dbReference type="AlphaFoldDB" id="A0A2N5CK94"/>
<dbReference type="InterPro" id="IPR058626">
    <property type="entry name" value="MdtA-like_b-barrel"/>
</dbReference>
<evidence type="ECO:0000256" key="4">
    <source>
        <dbReference type="ARBA" id="ARBA00022475"/>
    </source>
</evidence>
<dbReference type="Gene3D" id="1.10.287.470">
    <property type="entry name" value="Helix hairpin bin"/>
    <property type="match status" value="1"/>
</dbReference>
<organism evidence="13 14">
    <name type="scientific">Cupriavidus pauculus</name>
    <dbReference type="NCBI Taxonomy" id="82633"/>
    <lineage>
        <taxon>Bacteria</taxon>
        <taxon>Pseudomonadati</taxon>
        <taxon>Pseudomonadota</taxon>
        <taxon>Betaproteobacteria</taxon>
        <taxon>Burkholderiales</taxon>
        <taxon>Burkholderiaceae</taxon>
        <taxon>Cupriavidus</taxon>
    </lineage>
</organism>
<keyword evidence="5" id="KW-0997">Cell inner membrane</keyword>
<comment type="subcellular location">
    <subcellularLocation>
        <location evidence="1">Cell membrane</location>
    </subcellularLocation>
</comment>
<keyword evidence="4" id="KW-1003">Cell membrane</keyword>
<dbReference type="GO" id="GO:0030313">
    <property type="term" value="C:cell envelope"/>
    <property type="evidence" value="ECO:0007669"/>
    <property type="project" value="UniProtKB-SubCell"/>
</dbReference>
<evidence type="ECO:0000256" key="6">
    <source>
        <dbReference type="ARBA" id="ARBA00023136"/>
    </source>
</evidence>
<evidence type="ECO:0000313" key="14">
    <source>
        <dbReference type="Proteomes" id="UP000234341"/>
    </source>
</evidence>
<feature type="domain" description="Multidrug resistance protein MdtA-like C-terminal permuted SH3" evidence="12">
    <location>
        <begin position="305"/>
        <end position="363"/>
    </location>
</feature>
<evidence type="ECO:0000256" key="1">
    <source>
        <dbReference type="ARBA" id="ARBA00004236"/>
    </source>
</evidence>
<evidence type="ECO:0000259" key="9">
    <source>
        <dbReference type="Pfam" id="PF25876"/>
    </source>
</evidence>
<dbReference type="EMBL" id="PJRP01000001">
    <property type="protein sequence ID" value="PLQ02653.1"/>
    <property type="molecule type" value="Genomic_DNA"/>
</dbReference>
<accession>A0A2N5CK94</accession>
<keyword evidence="8" id="KW-0812">Transmembrane</keyword>
<dbReference type="InterPro" id="IPR058624">
    <property type="entry name" value="MdtA-like_HH"/>
</dbReference>
<evidence type="ECO:0000256" key="7">
    <source>
        <dbReference type="SAM" id="MobiDB-lite"/>
    </source>
</evidence>
<gene>
    <name evidence="13" type="ORF">CYJ10_04165</name>
</gene>
<dbReference type="Gene3D" id="2.40.420.20">
    <property type="match status" value="1"/>
</dbReference>